<dbReference type="GO" id="GO:0031222">
    <property type="term" value="P:arabinan catabolic process"/>
    <property type="evidence" value="ECO:0007669"/>
    <property type="project" value="UniProtKB-UniPathway"/>
</dbReference>
<evidence type="ECO:0000313" key="10">
    <source>
        <dbReference type="EMBL" id="SFE71299.1"/>
    </source>
</evidence>
<evidence type="ECO:0000256" key="5">
    <source>
        <dbReference type="PIRNR" id="PIRNR026534"/>
    </source>
</evidence>
<keyword evidence="9" id="KW-0732">Signal</keyword>
<dbReference type="AlphaFoldDB" id="A0A1I2CSH7"/>
<dbReference type="CDD" id="cd08998">
    <property type="entry name" value="GH43_Arb43a-like"/>
    <property type="match status" value="1"/>
</dbReference>
<feature type="site" description="Important for catalytic activity, responsible for pKa modulation of the active site Glu and correct orientation of both the proton donor and substrate" evidence="8">
    <location>
        <position position="181"/>
    </location>
</feature>
<dbReference type="Gene3D" id="2.115.10.20">
    <property type="entry name" value="Glycosyl hydrolase domain, family 43"/>
    <property type="match status" value="1"/>
</dbReference>
<keyword evidence="4 5" id="KW-0326">Glycosidase</keyword>
<feature type="binding site" evidence="7">
    <location>
        <begin position="178"/>
        <end position="181"/>
    </location>
    <ligand>
        <name>substrate</name>
    </ligand>
</feature>
<feature type="active site" description="Proton donor" evidence="6">
    <location>
        <position position="246"/>
    </location>
</feature>
<accession>A0A1I2CSH7</accession>
<evidence type="ECO:0000256" key="7">
    <source>
        <dbReference type="PIRSR" id="PIRSR026534-2"/>
    </source>
</evidence>
<evidence type="ECO:0000256" key="6">
    <source>
        <dbReference type="PIRSR" id="PIRSR026534-1"/>
    </source>
</evidence>
<dbReference type="PANTHER" id="PTHR43301:SF3">
    <property type="entry name" value="ARABINAN ENDO-1,5-ALPHA-L-ARABINOSIDASE A-RELATED"/>
    <property type="match status" value="1"/>
</dbReference>
<comment type="similarity">
    <text evidence="2 5">Belongs to the glycosyl hydrolase 43 family.</text>
</comment>
<proteinExistence type="inferred from homology"/>
<dbReference type="SUPFAM" id="SSF75005">
    <property type="entry name" value="Arabinanase/levansucrase/invertase"/>
    <property type="match status" value="1"/>
</dbReference>
<keyword evidence="3 5" id="KW-0378">Hydrolase</keyword>
<feature type="binding site" evidence="7">
    <location>
        <position position="46"/>
    </location>
    <ligand>
        <name>substrate</name>
    </ligand>
</feature>
<dbReference type="PIRSF" id="PIRSF026534">
    <property type="entry name" value="Endo_alpha-L-arabinosidase"/>
    <property type="match status" value="1"/>
</dbReference>
<feature type="active site" description="Proton acceptor" evidence="6">
    <location>
        <position position="46"/>
    </location>
</feature>
<evidence type="ECO:0000256" key="4">
    <source>
        <dbReference type="ARBA" id="ARBA00023295"/>
    </source>
</evidence>
<protein>
    <submittedName>
        <fullName evidence="10">Arabinan endo-1,5-alpha-L-arabinosidase</fullName>
    </submittedName>
</protein>
<dbReference type="PROSITE" id="PS51257">
    <property type="entry name" value="PROKAR_LIPOPROTEIN"/>
    <property type="match status" value="1"/>
</dbReference>
<dbReference type="OrthoDB" id="9801455at2"/>
<dbReference type="STRING" id="285351.SAMN04488035_0248"/>
<feature type="binding site" evidence="7">
    <location>
        <position position="139"/>
    </location>
    <ligand>
        <name>substrate</name>
    </ligand>
</feature>
<evidence type="ECO:0000256" key="3">
    <source>
        <dbReference type="ARBA" id="ARBA00022801"/>
    </source>
</evidence>
<dbReference type="InterPro" id="IPR050727">
    <property type="entry name" value="GH43_arabinanases"/>
</dbReference>
<name>A0A1I2CSH7_9MICO</name>
<feature type="signal peptide" evidence="9">
    <location>
        <begin position="1"/>
        <end position="24"/>
    </location>
</feature>
<gene>
    <name evidence="10" type="ORF">SAMN04488035_0248</name>
</gene>
<dbReference type="InterPro" id="IPR016840">
    <property type="entry name" value="Glyco_hydro_43_endo_a_Ara-ase"/>
</dbReference>
<evidence type="ECO:0000256" key="2">
    <source>
        <dbReference type="ARBA" id="ARBA00009865"/>
    </source>
</evidence>
<feature type="chain" id="PRO_5011532245" evidence="9">
    <location>
        <begin position="25"/>
        <end position="370"/>
    </location>
</feature>
<dbReference type="InterPro" id="IPR023296">
    <property type="entry name" value="Glyco_hydro_beta-prop_sf"/>
</dbReference>
<dbReference type="EMBL" id="FONZ01000001">
    <property type="protein sequence ID" value="SFE71299.1"/>
    <property type="molecule type" value="Genomic_DNA"/>
</dbReference>
<evidence type="ECO:0000256" key="9">
    <source>
        <dbReference type="SAM" id="SignalP"/>
    </source>
</evidence>
<comment type="pathway">
    <text evidence="1 5">Glycan metabolism; L-arabinan degradation.</text>
</comment>
<organism evidence="10 11">
    <name type="scientific">Flavimobilis marinus</name>
    <dbReference type="NCBI Taxonomy" id="285351"/>
    <lineage>
        <taxon>Bacteria</taxon>
        <taxon>Bacillati</taxon>
        <taxon>Actinomycetota</taxon>
        <taxon>Actinomycetes</taxon>
        <taxon>Micrococcales</taxon>
        <taxon>Jonesiaceae</taxon>
        <taxon>Flavimobilis</taxon>
    </lineage>
</organism>
<feature type="binding site" evidence="7">
    <location>
        <begin position="198"/>
        <end position="200"/>
    </location>
    <ligand>
        <name>substrate</name>
    </ligand>
</feature>
<keyword evidence="11" id="KW-1185">Reference proteome</keyword>
<evidence type="ECO:0000313" key="11">
    <source>
        <dbReference type="Proteomes" id="UP000198520"/>
    </source>
</evidence>
<dbReference type="RefSeq" id="WP_093374321.1">
    <property type="nucleotide sequence ID" value="NZ_BNAN01000001.1"/>
</dbReference>
<sequence length="370" mass="39418">MRTPAALAALLALALSACTGSAGAGPDADALGATVIEATGSVRTHDPSLVIDDVGTPETADDVWYVYSTGNGAVGRGAPEVRRSIDQGRTWESLGTAWGPSDDPSWVREIVVGLDNYWAPEVYEHEGTYYLYWSGSTFGSNTSVIGLFTSPTLDPDDPAYGWVDQGEVWRSEASSPYNAIDPAIITDADGTPWMAFGSFWDGLFVLELAWPDGKVVGYDPADPADPGPRFDPVPIADRGTDPNAIEAAYVLEREGWYYLFHSRDACCKGTGSTYNIAVGRSRDVVGPYVDAEGTALLEGGGTSLLFDDRAMIGPGGQSVATTPDGDAVLAFHFYDAELDGDFRLGLRVLDWTDDGWPVAHTAERLAELAG</sequence>
<reference evidence="11" key="1">
    <citation type="submission" date="2016-10" db="EMBL/GenBank/DDBJ databases">
        <authorList>
            <person name="Varghese N."/>
            <person name="Submissions S."/>
        </authorList>
    </citation>
    <scope>NUCLEOTIDE SEQUENCE [LARGE SCALE GENOMIC DNA]</scope>
    <source>
        <strain evidence="11">DSM 19083</strain>
    </source>
</reference>
<dbReference type="GO" id="GO:0046558">
    <property type="term" value="F:arabinan endo-1,5-alpha-L-arabinosidase activity"/>
    <property type="evidence" value="ECO:0007669"/>
    <property type="project" value="InterPro"/>
</dbReference>
<dbReference type="Pfam" id="PF04616">
    <property type="entry name" value="Glyco_hydro_43"/>
    <property type="match status" value="1"/>
</dbReference>
<evidence type="ECO:0000256" key="1">
    <source>
        <dbReference type="ARBA" id="ARBA00004834"/>
    </source>
</evidence>
<dbReference type="PANTHER" id="PTHR43301">
    <property type="entry name" value="ARABINAN ENDO-1,5-ALPHA-L-ARABINOSIDASE"/>
    <property type="match status" value="1"/>
</dbReference>
<dbReference type="InterPro" id="IPR006710">
    <property type="entry name" value="Glyco_hydro_43"/>
</dbReference>
<dbReference type="Proteomes" id="UP000198520">
    <property type="component" value="Unassembled WGS sequence"/>
</dbReference>
<evidence type="ECO:0000256" key="8">
    <source>
        <dbReference type="PIRSR" id="PIRSR606710-2"/>
    </source>
</evidence>
<dbReference type="UniPathway" id="UPA00667"/>